<dbReference type="PIRSF" id="PIRSF015855">
    <property type="entry name" value="TypeIII_Mtase_mKpnI"/>
    <property type="match status" value="1"/>
</dbReference>
<dbReference type="GO" id="GO:0008170">
    <property type="term" value="F:N-methyltransferase activity"/>
    <property type="evidence" value="ECO:0007669"/>
    <property type="project" value="InterPro"/>
</dbReference>
<dbReference type="GO" id="GO:0003677">
    <property type="term" value="F:DNA binding"/>
    <property type="evidence" value="ECO:0007669"/>
    <property type="project" value="InterPro"/>
</dbReference>
<dbReference type="Proteomes" id="UP000054093">
    <property type="component" value="Unassembled WGS sequence"/>
</dbReference>
<organism evidence="8 9">
    <name type="scientific">Helicobacter suis HS5</name>
    <dbReference type="NCBI Taxonomy" id="710394"/>
    <lineage>
        <taxon>Bacteria</taxon>
        <taxon>Pseudomonadati</taxon>
        <taxon>Campylobacterota</taxon>
        <taxon>Epsilonproteobacteria</taxon>
        <taxon>Campylobacterales</taxon>
        <taxon>Helicobacteraceae</taxon>
        <taxon>Helicobacter</taxon>
    </lineage>
</organism>
<gene>
    <name evidence="8" type="ORF">HSUHS5_0943</name>
</gene>
<keyword evidence="5" id="KW-0949">S-adenosyl-L-methionine</keyword>
<reference evidence="8 9" key="1">
    <citation type="journal article" date="2011" name="Vet. Res.">
        <title>Genome sequence of Helicobacter suis supports its role in gastric pathology.</title>
        <authorList>
            <person name="Vermoote M."/>
            <person name="Vandekerckhove T.T."/>
            <person name="Flahou B."/>
            <person name="Pasmans F."/>
            <person name="Smet A."/>
            <person name="De Groote D."/>
            <person name="Van Criekinge W."/>
            <person name="Ducatelle R."/>
            <person name="Haesebrouck F."/>
        </authorList>
    </citation>
    <scope>NUCLEOTIDE SEQUENCE [LARGE SCALE GENOMIC DNA]</scope>
    <source>
        <strain evidence="8 9">HS5</strain>
    </source>
</reference>
<evidence type="ECO:0000256" key="3">
    <source>
        <dbReference type="ARBA" id="ARBA00022603"/>
    </source>
</evidence>
<dbReference type="GO" id="GO:0032259">
    <property type="term" value="P:methylation"/>
    <property type="evidence" value="ECO:0007669"/>
    <property type="project" value="UniProtKB-KW"/>
</dbReference>
<evidence type="ECO:0000313" key="9">
    <source>
        <dbReference type="Proteomes" id="UP000054093"/>
    </source>
</evidence>
<dbReference type="PROSITE" id="PS00092">
    <property type="entry name" value="N6_MTASE"/>
    <property type="match status" value="1"/>
</dbReference>
<protein>
    <recommendedName>
        <fullName evidence="2">site-specific DNA-methyltransferase (adenine-specific)</fullName>
        <ecNumber evidence="2">2.1.1.72</ecNumber>
    </recommendedName>
</protein>
<dbReference type="AlphaFoldDB" id="E7G4N2"/>
<comment type="caution">
    <text evidence="8">The sequence shown here is derived from an EMBL/GenBank/DDBJ whole genome shotgun (WGS) entry which is preliminary data.</text>
</comment>
<dbReference type="InterPro" id="IPR002052">
    <property type="entry name" value="DNA_methylase_N6_adenine_CS"/>
</dbReference>
<dbReference type="InterPro" id="IPR002295">
    <property type="entry name" value="N4/N6-MTase_EcoPI_Mod-like"/>
</dbReference>
<feature type="domain" description="DNA methylase N-4/N-6" evidence="7">
    <location>
        <begin position="60"/>
        <end position="359"/>
    </location>
</feature>
<dbReference type="InterPro" id="IPR029063">
    <property type="entry name" value="SAM-dependent_MTases_sf"/>
</dbReference>
<comment type="catalytic activity">
    <reaction evidence="6">
        <text>a 2'-deoxyadenosine in DNA + S-adenosyl-L-methionine = an N(6)-methyl-2'-deoxyadenosine in DNA + S-adenosyl-L-homocysteine + H(+)</text>
        <dbReference type="Rhea" id="RHEA:15197"/>
        <dbReference type="Rhea" id="RHEA-COMP:12418"/>
        <dbReference type="Rhea" id="RHEA-COMP:12419"/>
        <dbReference type="ChEBI" id="CHEBI:15378"/>
        <dbReference type="ChEBI" id="CHEBI:57856"/>
        <dbReference type="ChEBI" id="CHEBI:59789"/>
        <dbReference type="ChEBI" id="CHEBI:90615"/>
        <dbReference type="ChEBI" id="CHEBI:90616"/>
        <dbReference type="EC" id="2.1.1.72"/>
    </reaction>
</comment>
<evidence type="ECO:0000256" key="2">
    <source>
        <dbReference type="ARBA" id="ARBA00011900"/>
    </source>
</evidence>
<comment type="similarity">
    <text evidence="1">Belongs to the N(4)/N(6)-methyltransferase family.</text>
</comment>
<evidence type="ECO:0000256" key="4">
    <source>
        <dbReference type="ARBA" id="ARBA00022679"/>
    </source>
</evidence>
<keyword evidence="3 8" id="KW-0489">Methyltransferase</keyword>
<evidence type="ECO:0000256" key="1">
    <source>
        <dbReference type="ARBA" id="ARBA00006594"/>
    </source>
</evidence>
<evidence type="ECO:0000256" key="5">
    <source>
        <dbReference type="ARBA" id="ARBA00022691"/>
    </source>
</evidence>
<proteinExistence type="inferred from homology"/>
<evidence type="ECO:0000259" key="7">
    <source>
        <dbReference type="Pfam" id="PF01555"/>
    </source>
</evidence>
<dbReference type="Gene3D" id="3.40.50.150">
    <property type="entry name" value="Vaccinia Virus protein VP39"/>
    <property type="match status" value="1"/>
</dbReference>
<name>E7G4N2_9HELI</name>
<dbReference type="InterPro" id="IPR002941">
    <property type="entry name" value="DNA_methylase_N4/N6"/>
</dbReference>
<evidence type="ECO:0000256" key="6">
    <source>
        <dbReference type="ARBA" id="ARBA00047942"/>
    </source>
</evidence>
<evidence type="ECO:0000313" key="8">
    <source>
        <dbReference type="EMBL" id="EFX41725.1"/>
    </source>
</evidence>
<sequence>MDVGFVFDSAPEIQHDAICLLKRDTDLSFTPALCTQSHAMIFGENYDALKNLLVLYRGCVDCIYIDPPYNTESTKQDGNDYKSKENISGKFGYRDKFMRTGWLNMLNERLKLAKDLLSPKGVIFISIDDSEQAYLKVLCDEIFGEGNFVGDFIRKTKSTINDAKIGVNYQHEFLLGYAKNKISVNLRGGQKDLSHYTNPDNDPNGAWAADNPSAKSGNLKTGYFGVTNPYTGKIDYPPTGMFWRFSEKTLQKHIESGRICFKKEHAPHERGFIYKRYLSDFKSTQKTFDSLAFVDNAYMNQAATKELLDLGMAESFNYPKSAAFIQKILLHATSPNSLILDFYAGSGTTGQAVMELNREDGGNRRCILVTSNENNIAKGVMYERIYRICHGVGTKNETFGWTKRNEPFKDQGWEVFKMDRQSLKIDDQQKAENLAKQAEKSFKILRPGFTFESDFDLYHSLSSLKPYK</sequence>
<dbReference type="GO" id="GO:0009007">
    <property type="term" value="F:site-specific DNA-methyltransferase (adenine-specific) activity"/>
    <property type="evidence" value="ECO:0007669"/>
    <property type="project" value="UniProtKB-EC"/>
</dbReference>
<accession>E7G4N2</accession>
<dbReference type="SUPFAM" id="SSF53335">
    <property type="entry name" value="S-adenosyl-L-methionine-dependent methyltransferases"/>
    <property type="match status" value="1"/>
</dbReference>
<dbReference type="EMBL" id="ADHO01000173">
    <property type="protein sequence ID" value="EFX41725.1"/>
    <property type="molecule type" value="Genomic_DNA"/>
</dbReference>
<dbReference type="PRINTS" id="PR00506">
    <property type="entry name" value="D21N6MTFRASE"/>
</dbReference>
<keyword evidence="4" id="KW-0808">Transferase</keyword>
<dbReference type="Pfam" id="PF01555">
    <property type="entry name" value="N6_N4_Mtase"/>
    <property type="match status" value="1"/>
</dbReference>
<dbReference type="EC" id="2.1.1.72" evidence="2"/>